<accession>A0A914Z6R6</accession>
<dbReference type="Pfam" id="PF10291">
    <property type="entry name" value="muHD"/>
    <property type="match status" value="1"/>
</dbReference>
<dbReference type="InterPro" id="IPR018808">
    <property type="entry name" value="Muniscin_C"/>
</dbReference>
<evidence type="ECO:0000313" key="5">
    <source>
        <dbReference type="WBParaSite" id="PSU_v2.g7600.t1"/>
    </source>
</evidence>
<dbReference type="WBParaSite" id="PSU_v2.g7600.t1">
    <property type="protein sequence ID" value="PSU_v2.g7600.t1"/>
    <property type="gene ID" value="PSU_v2.g7600"/>
</dbReference>
<evidence type="ECO:0000259" key="3">
    <source>
        <dbReference type="PROSITE" id="PS51072"/>
    </source>
</evidence>
<dbReference type="GO" id="GO:0005905">
    <property type="term" value="C:clathrin-coated pit"/>
    <property type="evidence" value="ECO:0007669"/>
    <property type="project" value="UniProtKB-SubCell"/>
</dbReference>
<feature type="region of interest" description="Disordered" evidence="2">
    <location>
        <begin position="186"/>
        <end position="216"/>
    </location>
</feature>
<evidence type="ECO:0000313" key="4">
    <source>
        <dbReference type="Proteomes" id="UP000887577"/>
    </source>
</evidence>
<keyword evidence="4" id="KW-1185">Reference proteome</keyword>
<evidence type="ECO:0000256" key="1">
    <source>
        <dbReference type="ARBA" id="ARBA00004283"/>
    </source>
</evidence>
<dbReference type="AlphaFoldDB" id="A0A914Z6R6"/>
<dbReference type="InterPro" id="IPR036168">
    <property type="entry name" value="AP2_Mu_C_sf"/>
</dbReference>
<evidence type="ECO:0000256" key="2">
    <source>
        <dbReference type="SAM" id="MobiDB-lite"/>
    </source>
</evidence>
<feature type="domain" description="MHD" evidence="3">
    <location>
        <begin position="290"/>
        <end position="523"/>
    </location>
</feature>
<feature type="compositionally biased region" description="Low complexity" evidence="2">
    <location>
        <begin position="186"/>
        <end position="201"/>
    </location>
</feature>
<dbReference type="InterPro" id="IPR028565">
    <property type="entry name" value="MHD"/>
</dbReference>
<sequence length="523" mass="57369">MTFLDGVRTQNDDPTPTTTTNAPLVDEEGFIIRPEEKPEKNQWSSCTSSDDEDEIEFQASKIRQLQIKPVNESNTNINASVDELRNAIGHISLQRSTTFDKDPWSTVSGPAEFSQSLNIGAKPLRAAFTGDEHLRRKASADNEFAASFNQTIGNGNTIARARPRSNTPTALTASAFGLNASMSGMSTITSNSRSTSTASSSDVFGESKTDALQQQTSTSGFSDSFANFNSSSNLPLPSSGSTSTLTNPLPKKPIAMAVNEFAHAWFKQSDPENPEVKVFGTVVISFPSILFPLLTDVTPELDAVKFSLEKAGQIQTIIPNKRLLLPTPLPSTPAETYNFTIDKLALANWLLDQKKQKPDSNFYNVDIVRYELKSDFVPPLILRSYWKMGSEETGIRVDYNLNETAANTIIDKPLLNITFTTKIDGENAELTNSSPPATFNPETGILSWLITELTKHGEPSGSLKARLKLSKGVPSSTHVMFQTTDINFSTLSISMNSETCYNLSMTKRKIIAGKYFCEPEVRN</sequence>
<feature type="region of interest" description="Disordered" evidence="2">
    <location>
        <begin position="1"/>
        <end position="53"/>
    </location>
</feature>
<organism evidence="4 5">
    <name type="scientific">Panagrolaimus superbus</name>
    <dbReference type="NCBI Taxonomy" id="310955"/>
    <lineage>
        <taxon>Eukaryota</taxon>
        <taxon>Metazoa</taxon>
        <taxon>Ecdysozoa</taxon>
        <taxon>Nematoda</taxon>
        <taxon>Chromadorea</taxon>
        <taxon>Rhabditida</taxon>
        <taxon>Tylenchina</taxon>
        <taxon>Panagrolaimomorpha</taxon>
        <taxon>Panagrolaimoidea</taxon>
        <taxon>Panagrolaimidae</taxon>
        <taxon>Panagrolaimus</taxon>
    </lineage>
</organism>
<comment type="subcellular location">
    <subcellularLocation>
        <location evidence="1">Membrane</location>
        <location evidence="1">Clathrin-coated pit</location>
        <topology evidence="1">Peripheral membrane protein</topology>
        <orientation evidence="1">Cytoplasmic side</orientation>
    </subcellularLocation>
</comment>
<feature type="compositionally biased region" description="Low complexity" evidence="2">
    <location>
        <begin position="12"/>
        <end position="21"/>
    </location>
</feature>
<dbReference type="SUPFAM" id="SSF49447">
    <property type="entry name" value="Second domain of Mu2 adaptin subunit (ap50) of ap2 adaptor"/>
    <property type="match status" value="1"/>
</dbReference>
<proteinExistence type="predicted"/>
<name>A0A914Z6R6_9BILA</name>
<reference evidence="5" key="1">
    <citation type="submission" date="2022-11" db="UniProtKB">
        <authorList>
            <consortium name="WormBaseParasite"/>
        </authorList>
    </citation>
    <scope>IDENTIFICATION</scope>
</reference>
<dbReference type="PROSITE" id="PS51072">
    <property type="entry name" value="MHD"/>
    <property type="match status" value="1"/>
</dbReference>
<dbReference type="Proteomes" id="UP000887577">
    <property type="component" value="Unplaced"/>
</dbReference>
<protein>
    <submittedName>
        <fullName evidence="5">MHD domain-containing protein</fullName>
    </submittedName>
</protein>